<evidence type="ECO:0000256" key="1">
    <source>
        <dbReference type="SAM" id="MobiDB-lite"/>
    </source>
</evidence>
<keyword evidence="4" id="KW-1185">Reference proteome</keyword>
<feature type="compositionally biased region" description="Basic and acidic residues" evidence="1">
    <location>
        <begin position="17"/>
        <end position="32"/>
    </location>
</feature>
<dbReference type="AlphaFoldDB" id="A0A485L3R3"/>
<sequence>MGNRGRPLPDQTLHHHGSVERRSQVLEDKELLQTDYDDMEKERELSWERFRLEILDLKSKLFAVQSKISTAYPRAQTSSAEQNETEVARESILPSLIDENPFRPLLSLELRPSTTCRRTKYNKSKLSTALQSILET</sequence>
<reference evidence="3 4" key="1">
    <citation type="submission" date="2019-03" db="EMBL/GenBank/DDBJ databases">
        <authorList>
            <person name="Gaulin E."/>
            <person name="Dumas B."/>
        </authorList>
    </citation>
    <scope>NUCLEOTIDE SEQUENCE [LARGE SCALE GENOMIC DNA]</scope>
    <source>
        <strain evidence="3">CBS 568.67</strain>
    </source>
</reference>
<dbReference type="Proteomes" id="UP000332933">
    <property type="component" value="Unassembled WGS sequence"/>
</dbReference>
<accession>A0A485L3R3</accession>
<dbReference type="EMBL" id="VJMH01005688">
    <property type="protein sequence ID" value="KAF0693483.1"/>
    <property type="molecule type" value="Genomic_DNA"/>
</dbReference>
<evidence type="ECO:0000313" key="3">
    <source>
        <dbReference type="EMBL" id="VFT92382.1"/>
    </source>
</evidence>
<evidence type="ECO:0000313" key="4">
    <source>
        <dbReference type="Proteomes" id="UP000332933"/>
    </source>
</evidence>
<evidence type="ECO:0000313" key="2">
    <source>
        <dbReference type="EMBL" id="KAF0693483.1"/>
    </source>
</evidence>
<gene>
    <name evidence="3" type="primary">Aste57867_15580</name>
    <name evidence="2" type="ORF">As57867_015524</name>
    <name evidence="3" type="ORF">ASTE57867_15580</name>
</gene>
<protein>
    <submittedName>
        <fullName evidence="3">Aste57867_15580 protein</fullName>
    </submittedName>
</protein>
<dbReference type="EMBL" id="CAADRA010005709">
    <property type="protein sequence ID" value="VFT92382.1"/>
    <property type="molecule type" value="Genomic_DNA"/>
</dbReference>
<name>A0A485L3R3_9STRA</name>
<feature type="region of interest" description="Disordered" evidence="1">
    <location>
        <begin position="1"/>
        <end position="37"/>
    </location>
</feature>
<reference evidence="2" key="2">
    <citation type="submission" date="2019-06" db="EMBL/GenBank/DDBJ databases">
        <title>Genomics analysis of Aphanomyces spp. identifies a new class of oomycete effector associated with host adaptation.</title>
        <authorList>
            <person name="Gaulin E."/>
        </authorList>
    </citation>
    <scope>NUCLEOTIDE SEQUENCE</scope>
    <source>
        <strain evidence="2">CBS 578.67</strain>
    </source>
</reference>
<organism evidence="3 4">
    <name type="scientific">Aphanomyces stellatus</name>
    <dbReference type="NCBI Taxonomy" id="120398"/>
    <lineage>
        <taxon>Eukaryota</taxon>
        <taxon>Sar</taxon>
        <taxon>Stramenopiles</taxon>
        <taxon>Oomycota</taxon>
        <taxon>Saprolegniomycetes</taxon>
        <taxon>Saprolegniales</taxon>
        <taxon>Verrucalvaceae</taxon>
        <taxon>Aphanomyces</taxon>
    </lineage>
</organism>
<proteinExistence type="predicted"/>